<keyword evidence="3" id="KW-0732">Signal</keyword>
<evidence type="ECO:0000256" key="3">
    <source>
        <dbReference type="SAM" id="SignalP"/>
    </source>
</evidence>
<keyword evidence="2" id="KW-0472">Membrane</keyword>
<dbReference type="AlphaFoldDB" id="M5G321"/>
<accession>M5G321</accession>
<reference evidence="4 5" key="1">
    <citation type="journal article" date="2012" name="Science">
        <title>The Paleozoic origin of enzymatic lignin decomposition reconstructed from 31 fungal genomes.</title>
        <authorList>
            <person name="Floudas D."/>
            <person name="Binder M."/>
            <person name="Riley R."/>
            <person name="Barry K."/>
            <person name="Blanchette R.A."/>
            <person name="Henrissat B."/>
            <person name="Martinez A.T."/>
            <person name="Otillar R."/>
            <person name="Spatafora J.W."/>
            <person name="Yadav J.S."/>
            <person name="Aerts A."/>
            <person name="Benoit I."/>
            <person name="Boyd A."/>
            <person name="Carlson A."/>
            <person name="Copeland A."/>
            <person name="Coutinho P.M."/>
            <person name="de Vries R.P."/>
            <person name="Ferreira P."/>
            <person name="Findley K."/>
            <person name="Foster B."/>
            <person name="Gaskell J."/>
            <person name="Glotzer D."/>
            <person name="Gorecki P."/>
            <person name="Heitman J."/>
            <person name="Hesse C."/>
            <person name="Hori C."/>
            <person name="Igarashi K."/>
            <person name="Jurgens J.A."/>
            <person name="Kallen N."/>
            <person name="Kersten P."/>
            <person name="Kohler A."/>
            <person name="Kuees U."/>
            <person name="Kumar T.K.A."/>
            <person name="Kuo A."/>
            <person name="LaButti K."/>
            <person name="Larrondo L.F."/>
            <person name="Lindquist E."/>
            <person name="Ling A."/>
            <person name="Lombard V."/>
            <person name="Lucas S."/>
            <person name="Lundell T."/>
            <person name="Martin R."/>
            <person name="McLaughlin D.J."/>
            <person name="Morgenstern I."/>
            <person name="Morin E."/>
            <person name="Murat C."/>
            <person name="Nagy L.G."/>
            <person name="Nolan M."/>
            <person name="Ohm R.A."/>
            <person name="Patyshakuliyeva A."/>
            <person name="Rokas A."/>
            <person name="Ruiz-Duenas F.J."/>
            <person name="Sabat G."/>
            <person name="Salamov A."/>
            <person name="Samejima M."/>
            <person name="Schmutz J."/>
            <person name="Slot J.C."/>
            <person name="St John F."/>
            <person name="Stenlid J."/>
            <person name="Sun H."/>
            <person name="Sun S."/>
            <person name="Syed K."/>
            <person name="Tsang A."/>
            <person name="Wiebenga A."/>
            <person name="Young D."/>
            <person name="Pisabarro A."/>
            <person name="Eastwood D.C."/>
            <person name="Martin F."/>
            <person name="Cullen D."/>
            <person name="Grigoriev I.V."/>
            <person name="Hibbett D.S."/>
        </authorList>
    </citation>
    <scope>NUCLEOTIDE SEQUENCE [LARGE SCALE GENOMIC DNA]</scope>
    <source>
        <strain evidence="4 5">DJM-731 SS1</strain>
    </source>
</reference>
<dbReference type="OMA" id="QTIDCAK"/>
<feature type="transmembrane region" description="Helical" evidence="2">
    <location>
        <begin position="150"/>
        <end position="169"/>
    </location>
</feature>
<protein>
    <recommendedName>
        <fullName evidence="6">Extracellular membrane protein CFEM domain-containing protein</fullName>
    </recommendedName>
</protein>
<evidence type="ECO:0000256" key="2">
    <source>
        <dbReference type="SAM" id="Phobius"/>
    </source>
</evidence>
<evidence type="ECO:0008006" key="6">
    <source>
        <dbReference type="Google" id="ProtNLM"/>
    </source>
</evidence>
<feature type="chain" id="PRO_5004067434" description="Extracellular membrane protein CFEM domain-containing protein" evidence="3">
    <location>
        <begin position="17"/>
        <end position="170"/>
    </location>
</feature>
<organism evidence="4 5">
    <name type="scientific">Dacryopinax primogenitus (strain DJM 731)</name>
    <name type="common">Brown rot fungus</name>
    <dbReference type="NCBI Taxonomy" id="1858805"/>
    <lineage>
        <taxon>Eukaryota</taxon>
        <taxon>Fungi</taxon>
        <taxon>Dikarya</taxon>
        <taxon>Basidiomycota</taxon>
        <taxon>Agaricomycotina</taxon>
        <taxon>Dacrymycetes</taxon>
        <taxon>Dacrymycetales</taxon>
        <taxon>Dacrymycetaceae</taxon>
        <taxon>Dacryopinax</taxon>
    </lineage>
</organism>
<dbReference type="GeneID" id="63685750"/>
<keyword evidence="2" id="KW-1133">Transmembrane helix</keyword>
<feature type="region of interest" description="Disordered" evidence="1">
    <location>
        <begin position="120"/>
        <end position="145"/>
    </location>
</feature>
<name>M5G321_DACPD</name>
<evidence type="ECO:0000313" key="5">
    <source>
        <dbReference type="Proteomes" id="UP000030653"/>
    </source>
</evidence>
<keyword evidence="5" id="KW-1185">Reference proteome</keyword>
<dbReference type="RefSeq" id="XP_040625050.1">
    <property type="nucleotide sequence ID" value="XM_040770688.1"/>
</dbReference>
<dbReference type="OrthoDB" id="2564568at2759"/>
<dbReference type="HOGENOM" id="CLU_1570601_0_0_1"/>
<sequence length="170" mass="16675">MHIILLLLTSALLAIATPSPAAIHALQLRQDTSFPQSIPSACTAQCSVVTAITGCGTDSSNTTCLCSNTVGSELLQCVNCGVNLGGVLPQQIQAAQSQLNSFVSGCSSAGAPISTLTIGSTPASGGSTPSTPSASPSASPTGAALKGKRIPGGMVGLLAGVVLSVWIVGL</sequence>
<keyword evidence="2" id="KW-0812">Transmembrane</keyword>
<proteinExistence type="predicted"/>
<evidence type="ECO:0000313" key="4">
    <source>
        <dbReference type="EMBL" id="EJT98152.1"/>
    </source>
</evidence>
<feature type="signal peptide" evidence="3">
    <location>
        <begin position="1"/>
        <end position="16"/>
    </location>
</feature>
<dbReference type="Proteomes" id="UP000030653">
    <property type="component" value="Unassembled WGS sequence"/>
</dbReference>
<dbReference type="EMBL" id="JH795874">
    <property type="protein sequence ID" value="EJT98152.1"/>
    <property type="molecule type" value="Genomic_DNA"/>
</dbReference>
<gene>
    <name evidence="4" type="ORF">DACRYDRAFT_118897</name>
</gene>
<feature type="compositionally biased region" description="Low complexity" evidence="1">
    <location>
        <begin position="120"/>
        <end position="144"/>
    </location>
</feature>
<evidence type="ECO:0000256" key="1">
    <source>
        <dbReference type="SAM" id="MobiDB-lite"/>
    </source>
</evidence>